<dbReference type="SUPFAM" id="SSF47616">
    <property type="entry name" value="GST C-terminal domain-like"/>
    <property type="match status" value="1"/>
</dbReference>
<dbReference type="InterPro" id="IPR010987">
    <property type="entry name" value="Glutathione-S-Trfase_C-like"/>
</dbReference>
<dbReference type="HOGENOM" id="CLU_011226_2_3_1"/>
<dbReference type="PROSITE" id="PS50404">
    <property type="entry name" value="GST_NTER"/>
    <property type="match status" value="1"/>
</dbReference>
<evidence type="ECO:0000259" key="4">
    <source>
        <dbReference type="PROSITE" id="PS50404"/>
    </source>
</evidence>
<keyword evidence="7" id="KW-1185">Reference proteome</keyword>
<dbReference type="Pfam" id="PF02798">
    <property type="entry name" value="GST_N"/>
    <property type="match status" value="1"/>
</dbReference>
<dbReference type="VEuPathDB" id="FungiDB:PYU1_G000248"/>
<dbReference type="EnsemblProtists" id="PYU1_T000248">
    <property type="protein sequence ID" value="PYU1_T000248"/>
    <property type="gene ID" value="PYU1_G000248"/>
</dbReference>
<reference evidence="6" key="3">
    <citation type="submission" date="2015-02" db="UniProtKB">
        <authorList>
            <consortium name="EnsemblProtists"/>
        </authorList>
    </citation>
    <scope>IDENTIFICATION</scope>
    <source>
        <strain evidence="6">DAOM BR144</strain>
    </source>
</reference>
<feature type="domain" description="GST N-terminal" evidence="4">
    <location>
        <begin position="1"/>
        <end position="80"/>
    </location>
</feature>
<dbReference type="InterPro" id="IPR036249">
    <property type="entry name" value="Thioredoxin-like_sf"/>
</dbReference>
<feature type="domain" description="GST C-terminal" evidence="5">
    <location>
        <begin position="85"/>
        <end position="220"/>
    </location>
</feature>
<keyword evidence="2" id="KW-0963">Cytoplasm</keyword>
<dbReference type="STRING" id="431595.K3W5K7"/>
<dbReference type="SUPFAM" id="SSF52833">
    <property type="entry name" value="Thioredoxin-like"/>
    <property type="match status" value="1"/>
</dbReference>
<dbReference type="InParanoid" id="K3W5K7"/>
<sequence>MSLKLYGHLISQPSRAAAWLMRVKGVNYELVHVAPPTGVTSEFLKMNPNGLVPVLKDGDFSLYEGNAILTYLADKHQWADVYPTELRARAKVNQYLHWHHTNARLSTTQVLRPMLMRERGLATPASIGQLESKDATIAKFTAILEQFFVDKYVAESDHATVADFACYCELDQLEAMDAFDFSKYPKTSEWMKRMKDIPHHDEIRVPMHDFIAKFNLKASP</sequence>
<dbReference type="CDD" id="cd00570">
    <property type="entry name" value="GST_N_family"/>
    <property type="match status" value="1"/>
</dbReference>
<evidence type="ECO:0000313" key="6">
    <source>
        <dbReference type="EnsemblProtists" id="PYU1_T000248"/>
    </source>
</evidence>
<comment type="subcellular location">
    <subcellularLocation>
        <location evidence="1">Cytoplasm</location>
    </subcellularLocation>
</comment>
<dbReference type="GO" id="GO:0005737">
    <property type="term" value="C:cytoplasm"/>
    <property type="evidence" value="ECO:0007669"/>
    <property type="project" value="UniProtKB-SubCell"/>
</dbReference>
<evidence type="ECO:0000259" key="5">
    <source>
        <dbReference type="PROSITE" id="PS50405"/>
    </source>
</evidence>
<evidence type="ECO:0000256" key="2">
    <source>
        <dbReference type="ARBA" id="ARBA00022490"/>
    </source>
</evidence>
<dbReference type="Pfam" id="PF14497">
    <property type="entry name" value="GST_C_3"/>
    <property type="match status" value="1"/>
</dbReference>
<dbReference type="SFLD" id="SFLDS00019">
    <property type="entry name" value="Glutathione_Transferase_(cytos"/>
    <property type="match status" value="1"/>
</dbReference>
<evidence type="ECO:0008006" key="8">
    <source>
        <dbReference type="Google" id="ProtNLM"/>
    </source>
</evidence>
<dbReference type="InterPro" id="IPR004046">
    <property type="entry name" value="GST_C"/>
</dbReference>
<dbReference type="GO" id="GO:0004364">
    <property type="term" value="F:glutathione transferase activity"/>
    <property type="evidence" value="ECO:0007669"/>
    <property type="project" value="TreeGrafter"/>
</dbReference>
<evidence type="ECO:0000313" key="7">
    <source>
        <dbReference type="Proteomes" id="UP000019132"/>
    </source>
</evidence>
<dbReference type="PROSITE" id="PS50405">
    <property type="entry name" value="GST_CTER"/>
    <property type="match status" value="1"/>
</dbReference>
<proteinExistence type="predicted"/>
<evidence type="ECO:0000256" key="1">
    <source>
        <dbReference type="ARBA" id="ARBA00004496"/>
    </source>
</evidence>
<dbReference type="PANTHER" id="PTHR43917">
    <property type="match status" value="1"/>
</dbReference>
<dbReference type="Proteomes" id="UP000019132">
    <property type="component" value="Unassembled WGS sequence"/>
</dbReference>
<reference evidence="7" key="1">
    <citation type="journal article" date="2010" name="Genome Biol.">
        <title>Genome sequence of the necrotrophic plant pathogen Pythium ultimum reveals original pathogenicity mechanisms and effector repertoire.</title>
        <authorList>
            <person name="Levesque C.A."/>
            <person name="Brouwer H."/>
            <person name="Cano L."/>
            <person name="Hamilton J.P."/>
            <person name="Holt C."/>
            <person name="Huitema E."/>
            <person name="Raffaele S."/>
            <person name="Robideau G.P."/>
            <person name="Thines M."/>
            <person name="Win J."/>
            <person name="Zerillo M.M."/>
            <person name="Beakes G.W."/>
            <person name="Boore J.L."/>
            <person name="Busam D."/>
            <person name="Dumas B."/>
            <person name="Ferriera S."/>
            <person name="Fuerstenberg S.I."/>
            <person name="Gachon C.M."/>
            <person name="Gaulin E."/>
            <person name="Govers F."/>
            <person name="Grenville-Briggs L."/>
            <person name="Horner N."/>
            <person name="Hostetler J."/>
            <person name="Jiang R.H."/>
            <person name="Johnson J."/>
            <person name="Krajaejun T."/>
            <person name="Lin H."/>
            <person name="Meijer H.J."/>
            <person name="Moore B."/>
            <person name="Morris P."/>
            <person name="Phuntmart V."/>
            <person name="Puiu D."/>
            <person name="Shetty J."/>
            <person name="Stajich J.E."/>
            <person name="Tripathy S."/>
            <person name="Wawra S."/>
            <person name="van West P."/>
            <person name="Whitty B.R."/>
            <person name="Coutinho P.M."/>
            <person name="Henrissat B."/>
            <person name="Martin F."/>
            <person name="Thomas P.D."/>
            <person name="Tyler B.M."/>
            <person name="De Vries R.P."/>
            <person name="Kamoun S."/>
            <person name="Yandell M."/>
            <person name="Tisserat N."/>
            <person name="Buell C.R."/>
        </authorList>
    </citation>
    <scope>NUCLEOTIDE SEQUENCE</scope>
    <source>
        <strain evidence="7">DAOM:BR144</strain>
    </source>
</reference>
<dbReference type="OMA" id="YFRTIWL"/>
<protein>
    <recommendedName>
        <fullName evidence="8">GST N-terminal domain-containing protein</fullName>
    </recommendedName>
</protein>
<dbReference type="InterPro" id="IPR036282">
    <property type="entry name" value="Glutathione-S-Trfase_C_sf"/>
</dbReference>
<dbReference type="SFLD" id="SFLDG00358">
    <property type="entry name" value="Main_(cytGST)"/>
    <property type="match status" value="1"/>
</dbReference>
<dbReference type="GO" id="GO:0006749">
    <property type="term" value="P:glutathione metabolic process"/>
    <property type="evidence" value="ECO:0007669"/>
    <property type="project" value="TreeGrafter"/>
</dbReference>
<dbReference type="PANTHER" id="PTHR43917:SF8">
    <property type="entry name" value="GH16740P-RELATED"/>
    <property type="match status" value="1"/>
</dbReference>
<reference evidence="7" key="2">
    <citation type="submission" date="2010-04" db="EMBL/GenBank/DDBJ databases">
        <authorList>
            <person name="Buell R."/>
            <person name="Hamilton J."/>
            <person name="Hostetler J."/>
        </authorList>
    </citation>
    <scope>NUCLEOTIDE SEQUENCE [LARGE SCALE GENOMIC DNA]</scope>
    <source>
        <strain evidence="7">DAOM:BR144</strain>
    </source>
</reference>
<accession>K3W5K7</accession>
<dbReference type="Gene3D" id="3.40.30.10">
    <property type="entry name" value="Glutaredoxin"/>
    <property type="match status" value="1"/>
</dbReference>
<dbReference type="FunFam" id="1.20.1050.10:FF:000039">
    <property type="entry name" value="Glutathione S-transferase theta-1"/>
    <property type="match status" value="1"/>
</dbReference>
<organism evidence="6 7">
    <name type="scientific">Globisporangium ultimum (strain ATCC 200006 / CBS 805.95 / DAOM BR144)</name>
    <name type="common">Pythium ultimum</name>
    <dbReference type="NCBI Taxonomy" id="431595"/>
    <lineage>
        <taxon>Eukaryota</taxon>
        <taxon>Sar</taxon>
        <taxon>Stramenopiles</taxon>
        <taxon>Oomycota</taxon>
        <taxon>Peronosporomycetes</taxon>
        <taxon>Pythiales</taxon>
        <taxon>Pythiaceae</taxon>
        <taxon>Globisporangium</taxon>
    </lineage>
</organism>
<dbReference type="FunFam" id="3.40.30.10:FF:000295">
    <property type="entry name" value="Glutathione S-transferase unclassified 1"/>
    <property type="match status" value="1"/>
</dbReference>
<dbReference type="EMBL" id="GL376636">
    <property type="status" value="NOT_ANNOTATED_CDS"/>
    <property type="molecule type" value="Genomic_DNA"/>
</dbReference>
<dbReference type="InterPro" id="IPR040079">
    <property type="entry name" value="Glutathione_S-Trfase"/>
</dbReference>
<dbReference type="AlphaFoldDB" id="K3W5K7"/>
<evidence type="ECO:0000256" key="3">
    <source>
        <dbReference type="ARBA" id="ARBA00022679"/>
    </source>
</evidence>
<dbReference type="InterPro" id="IPR004045">
    <property type="entry name" value="Glutathione_S-Trfase_N"/>
</dbReference>
<dbReference type="InterPro" id="IPR051369">
    <property type="entry name" value="GST_Theta"/>
</dbReference>
<dbReference type="eggNOG" id="KOG0867">
    <property type="taxonomic scope" value="Eukaryota"/>
</dbReference>
<name>K3W5K7_GLOUD</name>
<dbReference type="Gene3D" id="1.20.1050.10">
    <property type="match status" value="1"/>
</dbReference>
<keyword evidence="3" id="KW-0808">Transferase</keyword>